<sequence>MLKKVITLLKKSNCSLSAVETAEVLQVSRITARRYLEYLVASGKATMKREYQEIGRPINKY</sequence>
<evidence type="ECO:0000256" key="1">
    <source>
        <dbReference type="ARBA" id="ARBA00023015"/>
    </source>
</evidence>
<reference evidence="4" key="1">
    <citation type="submission" date="2019-08" db="EMBL/GenBank/DDBJ databases">
        <authorList>
            <person name="Kucharzyk K."/>
            <person name="Murdoch R.W."/>
            <person name="Higgins S."/>
            <person name="Loffler F."/>
        </authorList>
    </citation>
    <scope>NUCLEOTIDE SEQUENCE</scope>
</reference>
<dbReference type="InterPro" id="IPR036388">
    <property type="entry name" value="WH-like_DNA-bd_sf"/>
</dbReference>
<proteinExistence type="predicted"/>
<name>A0A645G024_9ZZZZ</name>
<dbReference type="AlphaFoldDB" id="A0A645G024"/>
<dbReference type="GO" id="GO:0003700">
    <property type="term" value="F:DNA-binding transcription factor activity"/>
    <property type="evidence" value="ECO:0007669"/>
    <property type="project" value="InterPro"/>
</dbReference>
<keyword evidence="1" id="KW-0805">Transcription regulation</keyword>
<comment type="caution">
    <text evidence="4">The sequence shown here is derived from an EMBL/GenBank/DDBJ whole genome shotgun (WGS) entry which is preliminary data.</text>
</comment>
<dbReference type="Gene3D" id="1.10.10.10">
    <property type="entry name" value="Winged helix-like DNA-binding domain superfamily/Winged helix DNA-binding domain"/>
    <property type="match status" value="1"/>
</dbReference>
<dbReference type="EMBL" id="VSSQ01066770">
    <property type="protein sequence ID" value="MPN19250.1"/>
    <property type="molecule type" value="Genomic_DNA"/>
</dbReference>
<evidence type="ECO:0000256" key="2">
    <source>
        <dbReference type="ARBA" id="ARBA00023163"/>
    </source>
</evidence>
<keyword evidence="2" id="KW-0804">Transcription</keyword>
<dbReference type="Pfam" id="PF08220">
    <property type="entry name" value="HTH_DeoR"/>
    <property type="match status" value="1"/>
</dbReference>
<accession>A0A645G024</accession>
<evidence type="ECO:0000313" key="4">
    <source>
        <dbReference type="EMBL" id="MPN19250.1"/>
    </source>
</evidence>
<dbReference type="InterPro" id="IPR001034">
    <property type="entry name" value="DeoR_HTH"/>
</dbReference>
<gene>
    <name evidence="4" type="ORF">SDC9_166617</name>
</gene>
<dbReference type="InterPro" id="IPR051271">
    <property type="entry name" value="2C-system_Tx_regulators"/>
</dbReference>
<dbReference type="PANTHER" id="PTHR45526:SF1">
    <property type="entry name" value="TRANSCRIPTIONAL REGULATORY PROTEIN DCUR-RELATED"/>
    <property type="match status" value="1"/>
</dbReference>
<dbReference type="GO" id="GO:0000156">
    <property type="term" value="F:phosphorelay response regulator activity"/>
    <property type="evidence" value="ECO:0007669"/>
    <property type="project" value="TreeGrafter"/>
</dbReference>
<protein>
    <recommendedName>
        <fullName evidence="3">HTH deoR-type domain-containing protein</fullName>
    </recommendedName>
</protein>
<feature type="domain" description="HTH deoR-type" evidence="3">
    <location>
        <begin position="5"/>
        <end position="48"/>
    </location>
</feature>
<evidence type="ECO:0000259" key="3">
    <source>
        <dbReference type="Pfam" id="PF08220"/>
    </source>
</evidence>
<organism evidence="4">
    <name type="scientific">bioreactor metagenome</name>
    <dbReference type="NCBI Taxonomy" id="1076179"/>
    <lineage>
        <taxon>unclassified sequences</taxon>
        <taxon>metagenomes</taxon>
        <taxon>ecological metagenomes</taxon>
    </lineage>
</organism>
<dbReference type="PANTHER" id="PTHR45526">
    <property type="entry name" value="TRANSCRIPTIONAL REGULATORY PROTEIN DPIA"/>
    <property type="match status" value="1"/>
</dbReference>